<sequence length="982" mass="112241">MSEEKNSVESVGETFKILQNDQVGKYMVADKDLEPGDVIVSEKPFIVGPKSSTYPLCLSCYTPWPPTEDSQPLCSKCGWPVCGEECGNAPQHCDYECSIFANAREKFNVTEILEGTYENGIPHFECITPLRLLLASEKYPDKWNNEIKNKESHNEKRSTKNQWKTDHVNIVTFIRDRLKLDRFTENDIQTACGILEINTHEVRTKSGYSARALYPTVALTNHSCVSNTNHSVYPDDYKIVLRASVKIPKGSEIYGSYVSSLLPTLLRREQLLEGKHFSCACNRCSDPTELGTHLSSLKCSKCDNGIVITLDSLDPESIWKCTHCEFTTSAAAVKKVFTIINNEIDNVEMITMAHGPEAIQAREQVIKKYHSVLHPRHAFLVMLKYSLVQLYGRVDEYMLDDLPDIILEHKVEMCHLILQVLNSVEPGYTRMRGLTLYELHAPLLFIAKSQWNAGVIDNDGLKPKMIEAANILKEAATILSLEPEDTPEGQIGISYYFLNVQTNCFIMKIEEIFNISKYKESHSEKYGRYLIAAKKLLPGEVILRDNPIAIGPAVFNSNSLCFACIRVIPRIDIIDFKYLCNDCGVAFFCSSSCKERKNHHTTEECELFKLKNSKKVLSQMTIHETRSILLFLRLYLVKKRDPSVWNKILKLEGHLETRRDTKIWFESQNNEDEELLQKICGIIDVNSFELRSPGTLDESPLRGLYTEASLMAHDCRGNTHITVDDDFQLTVYASCPIDEGQGIFYHYTSALLGVVDRREYLREGKYFDCECKLCSDPSELGTNLSSIKCPCCKIGLIQLKKLIKNPYDKDKTWQCSKCLKYYSGNLENLLNKLSFTYHSNHFIMINLKQKLLMNYRMELISLNPQKKILKRMLELYEDILDVHEIIEPGISRLKGIILYEMHLPIEILADRDYMSGEITPDELSKRLQKSMDLLKKSLSMLLLEPSTNPEGLLAKKALEQYKNIRDKIEDVKALARVDKLNQ</sequence>
<dbReference type="PANTHER" id="PTHR46455:SF7">
    <property type="entry name" value="RE12806P"/>
    <property type="match status" value="1"/>
</dbReference>
<dbReference type="OrthoDB" id="265717at2759"/>
<dbReference type="InterPro" id="IPR046341">
    <property type="entry name" value="SET_dom_sf"/>
</dbReference>
<dbReference type="GO" id="GO:0008170">
    <property type="term" value="F:N-methyltransferase activity"/>
    <property type="evidence" value="ECO:0007669"/>
    <property type="project" value="UniProtKB-ARBA"/>
</dbReference>
<keyword evidence="2" id="KW-0863">Zinc-finger</keyword>
<dbReference type="PROSITE" id="PS50280">
    <property type="entry name" value="SET"/>
    <property type="match status" value="2"/>
</dbReference>
<dbReference type="GO" id="GO:0008276">
    <property type="term" value="F:protein methyltransferase activity"/>
    <property type="evidence" value="ECO:0007669"/>
    <property type="project" value="UniProtKB-ARBA"/>
</dbReference>
<feature type="domain" description="SET" evidence="4">
    <location>
        <begin position="13"/>
        <end position="258"/>
    </location>
</feature>
<dbReference type="CDD" id="cd20071">
    <property type="entry name" value="SET_SMYD"/>
    <property type="match status" value="2"/>
</dbReference>
<dbReference type="Proteomes" id="UP000639338">
    <property type="component" value="Unassembled WGS sequence"/>
</dbReference>
<dbReference type="InterPro" id="IPR001214">
    <property type="entry name" value="SET_dom"/>
</dbReference>
<keyword evidence="1" id="KW-0479">Metal-binding</keyword>
<feature type="domain" description="SET" evidence="4">
    <location>
        <begin position="513"/>
        <end position="748"/>
    </location>
</feature>
<dbReference type="Gene3D" id="2.170.270.10">
    <property type="entry name" value="SET domain"/>
    <property type="match status" value="2"/>
</dbReference>
<evidence type="ECO:0000259" key="4">
    <source>
        <dbReference type="PROSITE" id="PS50280"/>
    </source>
</evidence>
<dbReference type="Gene3D" id="1.10.220.160">
    <property type="match status" value="2"/>
</dbReference>
<keyword evidence="6" id="KW-1185">Reference proteome</keyword>
<evidence type="ECO:0000313" key="5">
    <source>
        <dbReference type="EMBL" id="KAF7997635.1"/>
    </source>
</evidence>
<dbReference type="InterPro" id="IPR002893">
    <property type="entry name" value="Znf_MYND"/>
</dbReference>
<dbReference type="GO" id="GO:0008270">
    <property type="term" value="F:zinc ion binding"/>
    <property type="evidence" value="ECO:0007669"/>
    <property type="project" value="UniProtKB-KW"/>
</dbReference>
<organism evidence="5 6">
    <name type="scientific">Aphidius gifuensis</name>
    <name type="common">Parasitoid wasp</name>
    <dbReference type="NCBI Taxonomy" id="684658"/>
    <lineage>
        <taxon>Eukaryota</taxon>
        <taxon>Metazoa</taxon>
        <taxon>Ecdysozoa</taxon>
        <taxon>Arthropoda</taxon>
        <taxon>Hexapoda</taxon>
        <taxon>Insecta</taxon>
        <taxon>Pterygota</taxon>
        <taxon>Neoptera</taxon>
        <taxon>Endopterygota</taxon>
        <taxon>Hymenoptera</taxon>
        <taxon>Apocrita</taxon>
        <taxon>Ichneumonoidea</taxon>
        <taxon>Braconidae</taxon>
        <taxon>Aphidiinae</taxon>
        <taxon>Aphidius</taxon>
    </lineage>
</organism>
<dbReference type="PANTHER" id="PTHR46455">
    <property type="entry name" value="SET AND MYND DOMAIN CONTAINING, ARTHROPOD-SPECIFIC, MEMBER 4, ISOFORM A"/>
    <property type="match status" value="1"/>
</dbReference>
<dbReference type="SMART" id="SM00317">
    <property type="entry name" value="SET"/>
    <property type="match status" value="2"/>
</dbReference>
<dbReference type="InterPro" id="IPR053010">
    <property type="entry name" value="SET_SmydA-8"/>
</dbReference>
<dbReference type="SUPFAM" id="SSF82199">
    <property type="entry name" value="SET domain"/>
    <property type="match status" value="2"/>
</dbReference>
<name>A0A834Y1K4_APHGI</name>
<protein>
    <recommendedName>
        <fullName evidence="4">SET domain-containing protein</fullName>
    </recommendedName>
</protein>
<evidence type="ECO:0000256" key="2">
    <source>
        <dbReference type="ARBA" id="ARBA00022771"/>
    </source>
</evidence>
<comment type="caution">
    <text evidence="5">The sequence shown here is derived from an EMBL/GenBank/DDBJ whole genome shotgun (WGS) entry which is preliminary data.</text>
</comment>
<evidence type="ECO:0000256" key="3">
    <source>
        <dbReference type="ARBA" id="ARBA00022833"/>
    </source>
</evidence>
<dbReference type="Gene3D" id="6.10.140.2220">
    <property type="match status" value="2"/>
</dbReference>
<dbReference type="AlphaFoldDB" id="A0A834Y1K4"/>
<dbReference type="PROSITE" id="PS01360">
    <property type="entry name" value="ZF_MYND_1"/>
    <property type="match status" value="1"/>
</dbReference>
<dbReference type="Pfam" id="PF00856">
    <property type="entry name" value="SET"/>
    <property type="match status" value="1"/>
</dbReference>
<evidence type="ECO:0000256" key="1">
    <source>
        <dbReference type="ARBA" id="ARBA00022723"/>
    </source>
</evidence>
<gene>
    <name evidence="5" type="ORF">HCN44_006206</name>
</gene>
<evidence type="ECO:0000313" key="6">
    <source>
        <dbReference type="Proteomes" id="UP000639338"/>
    </source>
</evidence>
<keyword evidence="3" id="KW-0862">Zinc</keyword>
<accession>A0A834Y1K4</accession>
<dbReference type="GO" id="GO:0008757">
    <property type="term" value="F:S-adenosylmethionine-dependent methyltransferase activity"/>
    <property type="evidence" value="ECO:0007669"/>
    <property type="project" value="UniProtKB-ARBA"/>
</dbReference>
<dbReference type="EMBL" id="JACMRX010000001">
    <property type="protein sequence ID" value="KAF7997635.1"/>
    <property type="molecule type" value="Genomic_DNA"/>
</dbReference>
<reference evidence="5 6" key="1">
    <citation type="submission" date="2020-08" db="EMBL/GenBank/DDBJ databases">
        <title>Aphidius gifuensis genome sequencing and assembly.</title>
        <authorList>
            <person name="Du Z."/>
        </authorList>
    </citation>
    <scope>NUCLEOTIDE SEQUENCE [LARGE SCALE GENOMIC DNA]</scope>
    <source>
        <strain evidence="5">YNYX2018</strain>
        <tissue evidence="5">Adults</tissue>
    </source>
</reference>
<proteinExistence type="predicted"/>